<dbReference type="InterPro" id="IPR056884">
    <property type="entry name" value="NPHP3-like_N"/>
</dbReference>
<evidence type="ECO:0000256" key="1">
    <source>
        <dbReference type="ARBA" id="ARBA00022737"/>
    </source>
</evidence>
<dbReference type="Gene3D" id="3.40.50.300">
    <property type="entry name" value="P-loop containing nucleotide triphosphate hydrolases"/>
    <property type="match status" value="1"/>
</dbReference>
<dbReference type="PROSITE" id="PS50088">
    <property type="entry name" value="ANK_REPEAT"/>
    <property type="match status" value="8"/>
</dbReference>
<dbReference type="Gene3D" id="1.25.40.20">
    <property type="entry name" value="Ankyrin repeat-containing domain"/>
    <property type="match status" value="2"/>
</dbReference>
<keyword evidence="8" id="KW-1185">Reference proteome</keyword>
<gene>
    <name evidence="7" type="ORF">R3P38DRAFT_2763936</name>
</gene>
<sequence length="1134" mass="125314">MASLKGIQAAISSILKQLSTAQKGFGELKDIIKSSKQHQLLRNELEDLELLIKAVQSATLQESLASPNDKMQNLVTSFDASFNKFMQGSQASAISILGMPSIEVNNFSITIQTFKRQITTQFPDNTLYHKYPGVPKWTKNLGVLMSLLMGELVEQEDMEAIKEEWEEEGKVPSSHSTQTQCILLLKSAQLKEILNWLTTINFYERQDANFETWHKGTGYWFLSLPEFKSWLSNSEKVLWCEGPPGAGKTVLSSLVIKHIKDSFQNSKVGLAYIYINHKELATQSPTALFASLCKQLLLNKPLPLMLQDLWQYHSHRETQPTLDNVLQLLEIVLLEYPRIYLVIDALDEYFNTTNEYRAVFIQHIVKIIKQFPIHLMITTRPNNMSQSRFSNLQLLPITAENSDITLYIENRFNKSDNLVQLLENRPQLKTDIQLAVVQDVGGIFLLAKLRMDYLGDQPTVASLQKALKTLPSSLVAAYEVTMARINVQAEGFQKLAKKTLMWISNALRPLSVAELCQILAVEPGDTSLDLDKVPHIETILAACAGLVTIDRELSTVRVVHYTAQDWLESQFPYGHKEIALTSFQYLEFPEFDSLRELNREKYPFAVYAQYCIEHTRMTKSEMELISQVEQFARKAWWWKQLWRSLNWSEQIFFWSNQLWPEAKEDFQTLILAAAGNLQSVSQHLLTEGQFDTKHYKCALSLAAYAGHSEIVKVLLNLDVVNAGWGMHSASQGEQTEIVKMMLDAGADMNIVGGEYGTALQAATHFGFEPIVKMLLNAGADTNIVSSKYDTALQSATRQGFEPIVKMLIHAGADVNIVSGEYGTALQAAAYWESQPIVKMLLDSGANMNIVGGKYGPVLQAAAYEGSEGIVKMLLDAGPDINIIGGKYGTALQTAVYRESEPIVKMLLDAGADVNIIGGEYGTALQAAVYRDAERIVKMLIHAGADVNIVGGEYGPALQDAAYEGSEGIVKMLLDAGADINMISGKYGTALQASAYGKSELIIRMLLDAGTDMNIVHGKYGTALQAAAFVGSQGNVKMLLDAGADANSIGGKYGTALQAAVYRESEPIVKMLLDAGADVNIIGGEYGTALQAAAYIESELIAKMLLDVGADVNMIARWDSGAASAPLEGRNYISC</sequence>
<dbReference type="GO" id="GO:0004842">
    <property type="term" value="F:ubiquitin-protein transferase activity"/>
    <property type="evidence" value="ECO:0007669"/>
    <property type="project" value="TreeGrafter"/>
</dbReference>
<dbReference type="PANTHER" id="PTHR24171">
    <property type="entry name" value="ANKYRIN REPEAT DOMAIN-CONTAINING PROTEIN 39-RELATED"/>
    <property type="match status" value="1"/>
</dbReference>
<evidence type="ECO:0000313" key="7">
    <source>
        <dbReference type="EMBL" id="KAK7050660.1"/>
    </source>
</evidence>
<feature type="domain" description="Nephrocystin 3-like N-terminal" evidence="6">
    <location>
        <begin position="216"/>
        <end position="380"/>
    </location>
</feature>
<dbReference type="InterPro" id="IPR027417">
    <property type="entry name" value="P-loop_NTPase"/>
</dbReference>
<dbReference type="Pfam" id="PF00023">
    <property type="entry name" value="Ank"/>
    <property type="match status" value="1"/>
</dbReference>
<feature type="repeat" description="ANK" evidence="3">
    <location>
        <begin position="1051"/>
        <end position="1083"/>
    </location>
</feature>
<evidence type="ECO:0000259" key="6">
    <source>
        <dbReference type="Pfam" id="PF24883"/>
    </source>
</evidence>
<feature type="repeat" description="ANK" evidence="3">
    <location>
        <begin position="754"/>
        <end position="786"/>
    </location>
</feature>
<feature type="repeat" description="ANK" evidence="3">
    <location>
        <begin position="886"/>
        <end position="918"/>
    </location>
</feature>
<evidence type="ECO:0000256" key="2">
    <source>
        <dbReference type="ARBA" id="ARBA00023043"/>
    </source>
</evidence>
<comment type="caution">
    <text evidence="7">The sequence shown here is derived from an EMBL/GenBank/DDBJ whole genome shotgun (WGS) entry which is preliminary data.</text>
</comment>
<protein>
    <submittedName>
        <fullName evidence="7">ANK-REP-region domain-containing protein</fullName>
    </submittedName>
</protein>
<dbReference type="EMBL" id="JAWWNJ010000008">
    <property type="protein sequence ID" value="KAK7050660.1"/>
    <property type="molecule type" value="Genomic_DNA"/>
</dbReference>
<dbReference type="GO" id="GO:0085020">
    <property type="term" value="P:protein K6-linked ubiquitination"/>
    <property type="evidence" value="ECO:0007669"/>
    <property type="project" value="TreeGrafter"/>
</dbReference>
<dbReference type="SMART" id="SM00248">
    <property type="entry name" value="ANK"/>
    <property type="match status" value="13"/>
</dbReference>
<dbReference type="SUPFAM" id="SSF52540">
    <property type="entry name" value="P-loop containing nucleoside triphosphate hydrolases"/>
    <property type="match status" value="1"/>
</dbReference>
<dbReference type="PROSITE" id="PS50297">
    <property type="entry name" value="ANK_REP_REGION"/>
    <property type="match status" value="5"/>
</dbReference>
<evidence type="ECO:0000313" key="8">
    <source>
        <dbReference type="Proteomes" id="UP001362999"/>
    </source>
</evidence>
<dbReference type="AlphaFoldDB" id="A0AAW0DHD7"/>
<keyword evidence="4" id="KW-0175">Coiled coil</keyword>
<accession>A0AAW0DHD7</accession>
<proteinExistence type="predicted"/>
<dbReference type="InterPro" id="IPR002110">
    <property type="entry name" value="Ankyrin_rpt"/>
</dbReference>
<name>A0AAW0DHD7_9AGAR</name>
<feature type="coiled-coil region" evidence="4">
    <location>
        <begin position="31"/>
        <end position="58"/>
    </location>
</feature>
<evidence type="ECO:0000256" key="4">
    <source>
        <dbReference type="SAM" id="Coils"/>
    </source>
</evidence>
<feature type="repeat" description="ANK" evidence="3">
    <location>
        <begin position="787"/>
        <end position="819"/>
    </location>
</feature>
<feature type="repeat" description="ANK" evidence="3">
    <location>
        <begin position="919"/>
        <end position="951"/>
    </location>
</feature>
<dbReference type="Proteomes" id="UP001362999">
    <property type="component" value="Unassembled WGS sequence"/>
</dbReference>
<dbReference type="PANTHER" id="PTHR24171:SF8">
    <property type="entry name" value="BRCA1-ASSOCIATED RING DOMAIN PROTEIN 1"/>
    <property type="match status" value="1"/>
</dbReference>
<evidence type="ECO:0000256" key="3">
    <source>
        <dbReference type="PROSITE-ProRule" id="PRU00023"/>
    </source>
</evidence>
<dbReference type="Pfam" id="PF24883">
    <property type="entry name" value="NPHP3_N"/>
    <property type="match status" value="1"/>
</dbReference>
<feature type="repeat" description="ANK" evidence="3">
    <location>
        <begin position="952"/>
        <end position="984"/>
    </location>
</feature>
<feature type="repeat" description="ANK" evidence="3">
    <location>
        <begin position="726"/>
        <end position="753"/>
    </location>
</feature>
<dbReference type="SUPFAM" id="SSF48403">
    <property type="entry name" value="Ankyrin repeat"/>
    <property type="match status" value="2"/>
</dbReference>
<organism evidence="7 8">
    <name type="scientific">Favolaschia claudopus</name>
    <dbReference type="NCBI Taxonomy" id="2862362"/>
    <lineage>
        <taxon>Eukaryota</taxon>
        <taxon>Fungi</taxon>
        <taxon>Dikarya</taxon>
        <taxon>Basidiomycota</taxon>
        <taxon>Agaricomycotina</taxon>
        <taxon>Agaricomycetes</taxon>
        <taxon>Agaricomycetidae</taxon>
        <taxon>Agaricales</taxon>
        <taxon>Marasmiineae</taxon>
        <taxon>Mycenaceae</taxon>
        <taxon>Favolaschia</taxon>
    </lineage>
</organism>
<feature type="repeat" description="ANK" evidence="3">
    <location>
        <begin position="820"/>
        <end position="852"/>
    </location>
</feature>
<dbReference type="Pfam" id="PF12796">
    <property type="entry name" value="Ank_2"/>
    <property type="match status" value="4"/>
</dbReference>
<feature type="domain" description="GPI inositol-deacylase winged helix" evidence="5">
    <location>
        <begin position="487"/>
        <end position="569"/>
    </location>
</feature>
<evidence type="ECO:0000259" key="5">
    <source>
        <dbReference type="Pfam" id="PF22939"/>
    </source>
</evidence>
<dbReference type="InterPro" id="IPR054471">
    <property type="entry name" value="GPIID_WHD"/>
</dbReference>
<dbReference type="InterPro" id="IPR036770">
    <property type="entry name" value="Ankyrin_rpt-contain_sf"/>
</dbReference>
<reference evidence="7 8" key="1">
    <citation type="journal article" date="2024" name="J Genomics">
        <title>Draft genome sequencing and assembly of Favolaschia claudopus CIRM-BRFM 2984 isolated from oak limbs.</title>
        <authorList>
            <person name="Navarro D."/>
            <person name="Drula E."/>
            <person name="Chaduli D."/>
            <person name="Cazenave R."/>
            <person name="Ahrendt S."/>
            <person name="Wang J."/>
            <person name="Lipzen A."/>
            <person name="Daum C."/>
            <person name="Barry K."/>
            <person name="Grigoriev I.V."/>
            <person name="Favel A."/>
            <person name="Rosso M.N."/>
            <person name="Martin F."/>
        </authorList>
    </citation>
    <scope>NUCLEOTIDE SEQUENCE [LARGE SCALE GENOMIC DNA]</scope>
    <source>
        <strain evidence="7 8">CIRM-BRFM 2984</strain>
    </source>
</reference>
<keyword evidence="1" id="KW-0677">Repeat</keyword>
<keyword evidence="2 3" id="KW-0040">ANK repeat</keyword>
<dbReference type="Pfam" id="PF22939">
    <property type="entry name" value="WHD_GPIID"/>
    <property type="match status" value="1"/>
</dbReference>